<sequence>MCAGITKNQPFPPIPNLFYEGIAYSSINIPPDSDLNPLQTALGLFVPRSHNTTEDKQYLKACLTLYQAMSFACMSIGDQDATNYRLALKAYNSWMIVFRPAALLSLLLARLNRDLNKVKEHLNQILINCIFCVPSDKYQVILLAATAGVDPDSYIASVEYLGCTNLKECMEKDIKVQTDMKKIQLDLKSHSNKLFEIPTSKLFLLLYGLWILVHFF</sequence>
<dbReference type="Pfam" id="PF23631">
    <property type="entry name" value="DUF7143"/>
    <property type="match status" value="1"/>
</dbReference>
<organism evidence="2 3">
    <name type="scientific">Cronartium quercuum f. sp. fusiforme G11</name>
    <dbReference type="NCBI Taxonomy" id="708437"/>
    <lineage>
        <taxon>Eukaryota</taxon>
        <taxon>Fungi</taxon>
        <taxon>Dikarya</taxon>
        <taxon>Basidiomycota</taxon>
        <taxon>Pucciniomycotina</taxon>
        <taxon>Pucciniomycetes</taxon>
        <taxon>Pucciniales</taxon>
        <taxon>Coleosporiaceae</taxon>
        <taxon>Cronartium</taxon>
    </lineage>
</organism>
<dbReference type="InterPro" id="IPR055567">
    <property type="entry name" value="DUF7143"/>
</dbReference>
<accession>A0A9P6NJH3</accession>
<evidence type="ECO:0000313" key="2">
    <source>
        <dbReference type="EMBL" id="KAG0148170.1"/>
    </source>
</evidence>
<dbReference type="AlphaFoldDB" id="A0A9P6NJH3"/>
<dbReference type="EMBL" id="MU167240">
    <property type="protein sequence ID" value="KAG0148170.1"/>
    <property type="molecule type" value="Genomic_DNA"/>
</dbReference>
<protein>
    <recommendedName>
        <fullName evidence="1">DUF7143 domain-containing protein</fullName>
    </recommendedName>
</protein>
<dbReference type="PANTHER" id="PTHR37592:SF1">
    <property type="match status" value="1"/>
</dbReference>
<evidence type="ECO:0000259" key="1">
    <source>
        <dbReference type="Pfam" id="PF23631"/>
    </source>
</evidence>
<dbReference type="PANTHER" id="PTHR37592">
    <property type="match status" value="1"/>
</dbReference>
<proteinExistence type="predicted"/>
<dbReference type="OrthoDB" id="2503922at2759"/>
<keyword evidence="3" id="KW-1185">Reference proteome</keyword>
<name>A0A9P6NJH3_9BASI</name>
<dbReference type="Proteomes" id="UP000886653">
    <property type="component" value="Unassembled WGS sequence"/>
</dbReference>
<feature type="domain" description="DUF7143" evidence="1">
    <location>
        <begin position="6"/>
        <end position="146"/>
    </location>
</feature>
<reference evidence="2" key="1">
    <citation type="submission" date="2013-11" db="EMBL/GenBank/DDBJ databases">
        <title>Genome sequence of the fusiform rust pathogen reveals effectors for host alternation and coevolution with pine.</title>
        <authorList>
            <consortium name="DOE Joint Genome Institute"/>
            <person name="Smith K."/>
            <person name="Pendleton A."/>
            <person name="Kubisiak T."/>
            <person name="Anderson C."/>
            <person name="Salamov A."/>
            <person name="Aerts A."/>
            <person name="Riley R."/>
            <person name="Clum A."/>
            <person name="Lindquist E."/>
            <person name="Ence D."/>
            <person name="Campbell M."/>
            <person name="Kronenberg Z."/>
            <person name="Feau N."/>
            <person name="Dhillon B."/>
            <person name="Hamelin R."/>
            <person name="Burleigh J."/>
            <person name="Smith J."/>
            <person name="Yandell M."/>
            <person name="Nelson C."/>
            <person name="Grigoriev I."/>
            <person name="Davis J."/>
        </authorList>
    </citation>
    <scope>NUCLEOTIDE SEQUENCE</scope>
    <source>
        <strain evidence="2">G11</strain>
    </source>
</reference>
<evidence type="ECO:0000313" key="3">
    <source>
        <dbReference type="Proteomes" id="UP000886653"/>
    </source>
</evidence>
<gene>
    <name evidence="2" type="ORF">CROQUDRAFT_41899</name>
</gene>
<comment type="caution">
    <text evidence="2">The sequence shown here is derived from an EMBL/GenBank/DDBJ whole genome shotgun (WGS) entry which is preliminary data.</text>
</comment>